<dbReference type="AlphaFoldDB" id="A0A975DK91"/>
<protein>
    <submittedName>
        <fullName evidence="1">DUF3833 domain-containing protein</fullName>
    </submittedName>
</protein>
<sequence>MRQWLIIGLVLLLNGCGISIQGSQYEQQSPKFNLMEFFNGEMKGWGIVQDRSGNVIQQFTLDLSGEMSDDSTLMLSETFRYQLGQGVQRRQWVITKQLDNSFQGNADDIIGNANGKVFGSAATWQYEMNLPVAGSTYHVTFDDWMWQFDDGAVINRSYIKKFGLVFAEVTLFFQKNNDCTKAKGAGESC</sequence>
<keyword evidence="1" id="KW-0614">Plasmid</keyword>
<accession>A0A975DK91</accession>
<dbReference type="Pfam" id="PF12915">
    <property type="entry name" value="DUF3833"/>
    <property type="match status" value="1"/>
</dbReference>
<reference evidence="1" key="1">
    <citation type="submission" date="2021-03" db="EMBL/GenBank/DDBJ databases">
        <title>Complete Genome of Pseudoalteromonas xiamenensis STKMTI.2, a new potential marine bacterium producing anti-Vibrio compounds.</title>
        <authorList>
            <person name="Handayani D.P."/>
            <person name="Isnansetyo A."/>
            <person name="Istiqomah I."/>
            <person name="Jumina J."/>
        </authorList>
    </citation>
    <scope>NUCLEOTIDE SEQUENCE</scope>
    <source>
        <strain evidence="1">STKMTI.2</strain>
        <plasmid evidence="1">unnamed5</plasmid>
    </source>
</reference>
<dbReference type="KEGG" id="pxi:J5O05_20925"/>
<evidence type="ECO:0000313" key="1">
    <source>
        <dbReference type="EMBL" id="QTH73247.1"/>
    </source>
</evidence>
<dbReference type="Proteomes" id="UP000664904">
    <property type="component" value="Plasmid unnamed5"/>
</dbReference>
<keyword evidence="2" id="KW-1185">Reference proteome</keyword>
<gene>
    <name evidence="1" type="ORF">J5O05_20925</name>
</gene>
<dbReference type="RefSeq" id="WP_208844866.1">
    <property type="nucleotide sequence ID" value="NZ_CP072135.1"/>
</dbReference>
<dbReference type="EMBL" id="CP072135">
    <property type="protein sequence ID" value="QTH73247.1"/>
    <property type="molecule type" value="Genomic_DNA"/>
</dbReference>
<evidence type="ECO:0000313" key="2">
    <source>
        <dbReference type="Proteomes" id="UP000664904"/>
    </source>
</evidence>
<proteinExistence type="predicted"/>
<dbReference type="InterPro" id="IPR024409">
    <property type="entry name" value="DUF3833"/>
</dbReference>
<geneLocation type="plasmid" evidence="1 2">
    <name>unnamed5</name>
</geneLocation>
<name>A0A975DK91_9GAMM</name>
<organism evidence="1 2">
    <name type="scientific">Pseudoalteromonas xiamenensis</name>
    <dbReference type="NCBI Taxonomy" id="882626"/>
    <lineage>
        <taxon>Bacteria</taxon>
        <taxon>Pseudomonadati</taxon>
        <taxon>Pseudomonadota</taxon>
        <taxon>Gammaproteobacteria</taxon>
        <taxon>Alteromonadales</taxon>
        <taxon>Pseudoalteromonadaceae</taxon>
        <taxon>Pseudoalteromonas</taxon>
    </lineage>
</organism>